<reference evidence="1" key="1">
    <citation type="submission" date="2014-12" db="EMBL/GenBank/DDBJ databases">
        <title>Insight into the proteome of Arion vulgaris.</title>
        <authorList>
            <person name="Aradska J."/>
            <person name="Bulat T."/>
            <person name="Smidak R."/>
            <person name="Sarate P."/>
            <person name="Gangsoo J."/>
            <person name="Sialana F."/>
            <person name="Bilban M."/>
            <person name="Lubec G."/>
        </authorList>
    </citation>
    <scope>NUCLEOTIDE SEQUENCE</scope>
    <source>
        <tissue evidence="1">Skin</tissue>
    </source>
</reference>
<accession>A0A0B6Y936</accession>
<sequence length="69" mass="7418">ATTIVCCGVTPDQVTTTECWGVTLDHSCGALLYQAAVIILILYSHTDNTSTQSKSHTLSTTQTVMQIMN</sequence>
<gene>
    <name evidence="1" type="primary">ORF16423</name>
</gene>
<name>A0A0B6Y936_9EUPU</name>
<protein>
    <submittedName>
        <fullName evidence="1">Uncharacterized protein</fullName>
    </submittedName>
</protein>
<feature type="non-terminal residue" evidence="1">
    <location>
        <position position="1"/>
    </location>
</feature>
<organism evidence="1">
    <name type="scientific">Arion vulgaris</name>
    <dbReference type="NCBI Taxonomy" id="1028688"/>
    <lineage>
        <taxon>Eukaryota</taxon>
        <taxon>Metazoa</taxon>
        <taxon>Spiralia</taxon>
        <taxon>Lophotrochozoa</taxon>
        <taxon>Mollusca</taxon>
        <taxon>Gastropoda</taxon>
        <taxon>Heterobranchia</taxon>
        <taxon>Euthyneura</taxon>
        <taxon>Panpulmonata</taxon>
        <taxon>Eupulmonata</taxon>
        <taxon>Stylommatophora</taxon>
        <taxon>Helicina</taxon>
        <taxon>Arionoidea</taxon>
        <taxon>Arionidae</taxon>
        <taxon>Arion</taxon>
    </lineage>
</organism>
<evidence type="ECO:0000313" key="1">
    <source>
        <dbReference type="EMBL" id="CEK52346.1"/>
    </source>
</evidence>
<dbReference type="EMBL" id="HACG01005481">
    <property type="protein sequence ID" value="CEK52346.1"/>
    <property type="molecule type" value="Transcribed_RNA"/>
</dbReference>
<proteinExistence type="predicted"/>
<dbReference type="AlphaFoldDB" id="A0A0B6Y936"/>